<dbReference type="Gene3D" id="2.40.50.90">
    <property type="match status" value="1"/>
</dbReference>
<dbReference type="SUPFAM" id="SSF63748">
    <property type="entry name" value="Tudor/PWWP/MBT"/>
    <property type="match status" value="1"/>
</dbReference>
<dbReference type="STRING" id="31246.A0A183NR19"/>
<dbReference type="GO" id="GO:0005829">
    <property type="term" value="C:cytosol"/>
    <property type="evidence" value="ECO:0007669"/>
    <property type="project" value="TreeGrafter"/>
</dbReference>
<organism evidence="1 2">
    <name type="scientific">Schistosoma mattheei</name>
    <dbReference type="NCBI Taxonomy" id="31246"/>
    <lineage>
        <taxon>Eukaryota</taxon>
        <taxon>Metazoa</taxon>
        <taxon>Spiralia</taxon>
        <taxon>Lophotrochozoa</taxon>
        <taxon>Platyhelminthes</taxon>
        <taxon>Trematoda</taxon>
        <taxon>Digenea</taxon>
        <taxon>Strigeidida</taxon>
        <taxon>Schistosomatoidea</taxon>
        <taxon>Schistosomatidae</taxon>
        <taxon>Schistosoma</taxon>
    </lineage>
</organism>
<dbReference type="GO" id="GO:0006402">
    <property type="term" value="P:mRNA catabolic process"/>
    <property type="evidence" value="ECO:0007669"/>
    <property type="project" value="TreeGrafter"/>
</dbReference>
<dbReference type="GO" id="GO:0004518">
    <property type="term" value="F:nuclease activity"/>
    <property type="evidence" value="ECO:0007669"/>
    <property type="project" value="TreeGrafter"/>
</dbReference>
<dbReference type="PANTHER" id="PTHR12302">
    <property type="entry name" value="EBNA2 BINDING PROTEIN P100"/>
    <property type="match status" value="1"/>
</dbReference>
<gene>
    <name evidence="1" type="ORF">SMTD_LOCUS4555</name>
</gene>
<dbReference type="Gene3D" id="2.30.30.140">
    <property type="match status" value="1"/>
</dbReference>
<evidence type="ECO:0000313" key="2">
    <source>
        <dbReference type="Proteomes" id="UP000269396"/>
    </source>
</evidence>
<name>A0A183NR19_9TREM</name>
<keyword evidence="2" id="KW-1185">Reference proteome</keyword>
<dbReference type="AlphaFoldDB" id="A0A183NR19"/>
<sequence>MLNSQSFPSFPSEYYPKKGSLCIACFSLDNCWYRARVIRSSPKSVTVQFIDFGNEEVIDSAEYSSRLSPLPSGPLMQLPPQMKEYRLAFVQLPPDASDRVFAERAFCDLVENKEVREVFALGLSFVFRFIRLSLKYNAY</sequence>
<dbReference type="Pfam" id="PF00567">
    <property type="entry name" value="TUDOR"/>
    <property type="match status" value="1"/>
</dbReference>
<dbReference type="SMART" id="SM00333">
    <property type="entry name" value="TUDOR"/>
    <property type="match status" value="1"/>
</dbReference>
<dbReference type="Proteomes" id="UP000269396">
    <property type="component" value="Unassembled WGS sequence"/>
</dbReference>
<dbReference type="GO" id="GO:0005634">
    <property type="term" value="C:nucleus"/>
    <property type="evidence" value="ECO:0007669"/>
    <property type="project" value="TreeGrafter"/>
</dbReference>
<reference evidence="1 2" key="1">
    <citation type="submission" date="2018-11" db="EMBL/GenBank/DDBJ databases">
        <authorList>
            <consortium name="Pathogen Informatics"/>
        </authorList>
    </citation>
    <scope>NUCLEOTIDE SEQUENCE [LARGE SCALE GENOMIC DNA]</scope>
    <source>
        <strain>Denwood</strain>
        <strain evidence="2">Zambia</strain>
    </source>
</reference>
<proteinExistence type="predicted"/>
<dbReference type="PROSITE" id="PS50304">
    <property type="entry name" value="TUDOR"/>
    <property type="match status" value="1"/>
</dbReference>
<dbReference type="InterPro" id="IPR035437">
    <property type="entry name" value="SNase_OB-fold_sf"/>
</dbReference>
<evidence type="ECO:0000313" key="1">
    <source>
        <dbReference type="EMBL" id="VDP08463.1"/>
    </source>
</evidence>
<dbReference type="PANTHER" id="PTHR12302:SF2">
    <property type="entry name" value="STAPHYLOCOCCAL NUCLEASE DOMAIN-CONTAINING PROTEIN 1"/>
    <property type="match status" value="1"/>
</dbReference>
<dbReference type="FunFam" id="2.30.30.140:FF:000018">
    <property type="entry name" value="Serine/threonine-protein kinase 31"/>
    <property type="match status" value="1"/>
</dbReference>
<dbReference type="GO" id="GO:0003723">
    <property type="term" value="F:RNA binding"/>
    <property type="evidence" value="ECO:0007669"/>
    <property type="project" value="TreeGrafter"/>
</dbReference>
<dbReference type="InterPro" id="IPR002999">
    <property type="entry name" value="Tudor"/>
</dbReference>
<protein>
    <submittedName>
        <fullName evidence="1">Uncharacterized protein</fullName>
    </submittedName>
</protein>
<dbReference type="EMBL" id="UZAL01013753">
    <property type="protein sequence ID" value="VDP08463.1"/>
    <property type="molecule type" value="Genomic_DNA"/>
</dbReference>
<accession>A0A183NR19</accession>